<evidence type="ECO:0000256" key="8">
    <source>
        <dbReference type="HAMAP-Rule" id="MF_00711"/>
    </source>
</evidence>
<dbReference type="Proteomes" id="UP001333818">
    <property type="component" value="Unassembled WGS sequence"/>
</dbReference>
<comment type="caution">
    <text evidence="12">The sequence shown here is derived from an EMBL/GenBank/DDBJ whole genome shotgun (WGS) entry which is preliminary data.</text>
</comment>
<evidence type="ECO:0000259" key="10">
    <source>
        <dbReference type="Pfam" id="PF02347"/>
    </source>
</evidence>
<feature type="domain" description="Glycine cleavage system P-protein N-terminal" evidence="10">
    <location>
        <begin position="58"/>
        <end position="493"/>
    </location>
</feature>
<dbReference type="Pfam" id="PF21478">
    <property type="entry name" value="GcvP2_C"/>
    <property type="match status" value="1"/>
</dbReference>
<accession>A0AAW9PPP8</accession>
<comment type="catalytic activity">
    <reaction evidence="7 8">
        <text>N(6)-[(R)-lipoyl]-L-lysyl-[glycine-cleavage complex H protein] + glycine + H(+) = N(6)-[(R)-S(8)-aminomethyldihydrolipoyl]-L-lysyl-[glycine-cleavage complex H protein] + CO2</text>
        <dbReference type="Rhea" id="RHEA:24304"/>
        <dbReference type="Rhea" id="RHEA-COMP:10494"/>
        <dbReference type="Rhea" id="RHEA-COMP:10495"/>
        <dbReference type="ChEBI" id="CHEBI:15378"/>
        <dbReference type="ChEBI" id="CHEBI:16526"/>
        <dbReference type="ChEBI" id="CHEBI:57305"/>
        <dbReference type="ChEBI" id="CHEBI:83099"/>
        <dbReference type="ChEBI" id="CHEBI:83143"/>
        <dbReference type="EC" id="1.4.4.2"/>
    </reaction>
</comment>
<dbReference type="NCBIfam" id="TIGR00461">
    <property type="entry name" value="gcvP"/>
    <property type="match status" value="1"/>
</dbReference>
<evidence type="ECO:0000256" key="9">
    <source>
        <dbReference type="PIRSR" id="PIRSR603437-50"/>
    </source>
</evidence>
<feature type="modified residue" description="N6-(pyridoxal phosphate)lysine" evidence="8 9">
    <location>
        <position position="766"/>
    </location>
</feature>
<evidence type="ECO:0000256" key="5">
    <source>
        <dbReference type="ARBA" id="ARBA00023002"/>
    </source>
</evidence>
<name>A0AAW9PPP8_9CYAN</name>
<dbReference type="PANTHER" id="PTHR11773:SF1">
    <property type="entry name" value="GLYCINE DEHYDROGENASE (DECARBOXYLATING), MITOCHONDRIAL"/>
    <property type="match status" value="1"/>
</dbReference>
<dbReference type="InterPro" id="IPR015421">
    <property type="entry name" value="PyrdxlP-dep_Trfase_major"/>
</dbReference>
<dbReference type="InterPro" id="IPR020581">
    <property type="entry name" value="GDC_P"/>
</dbReference>
<dbReference type="CDD" id="cd00613">
    <property type="entry name" value="GDC-P"/>
    <property type="match status" value="2"/>
</dbReference>
<dbReference type="GO" id="GO:0016594">
    <property type="term" value="F:glycine binding"/>
    <property type="evidence" value="ECO:0007669"/>
    <property type="project" value="TreeGrafter"/>
</dbReference>
<dbReference type="GO" id="GO:0004375">
    <property type="term" value="F:glycine dehydrogenase (decarboxylating) activity"/>
    <property type="evidence" value="ECO:0007669"/>
    <property type="project" value="UniProtKB-EC"/>
</dbReference>
<gene>
    <name evidence="8 12" type="primary">gcvP</name>
    <name evidence="12" type="ORF">V2H45_00135</name>
</gene>
<dbReference type="EMBL" id="JAZBJZ010000001">
    <property type="protein sequence ID" value="MEE3715145.1"/>
    <property type="molecule type" value="Genomic_DNA"/>
</dbReference>
<proteinExistence type="inferred from homology"/>
<dbReference type="EC" id="1.4.4.2" evidence="8"/>
<dbReference type="FunFam" id="3.90.1150.10:FF:000007">
    <property type="entry name" value="Glycine dehydrogenase (decarboxylating), mitochondrial"/>
    <property type="match status" value="1"/>
</dbReference>
<dbReference type="InterPro" id="IPR015424">
    <property type="entry name" value="PyrdxlP-dep_Trfase"/>
</dbReference>
<dbReference type="InterPro" id="IPR049315">
    <property type="entry name" value="GDC-P_N"/>
</dbReference>
<dbReference type="PANTHER" id="PTHR11773">
    <property type="entry name" value="GLYCINE DEHYDROGENASE, DECARBOXYLATING"/>
    <property type="match status" value="1"/>
</dbReference>
<dbReference type="GO" id="GO:0030170">
    <property type="term" value="F:pyridoxal phosphate binding"/>
    <property type="evidence" value="ECO:0007669"/>
    <property type="project" value="TreeGrafter"/>
</dbReference>
<dbReference type="GO" id="GO:0019464">
    <property type="term" value="P:glycine decarboxylation via glycine cleavage system"/>
    <property type="evidence" value="ECO:0007669"/>
    <property type="project" value="UniProtKB-UniRule"/>
</dbReference>
<comment type="cofactor">
    <cofactor evidence="1 8 9">
        <name>pyridoxal 5'-phosphate</name>
        <dbReference type="ChEBI" id="CHEBI:597326"/>
    </cofactor>
</comment>
<evidence type="ECO:0000256" key="6">
    <source>
        <dbReference type="ARBA" id="ARBA00046415"/>
    </source>
</evidence>
<feature type="domain" description="Glycine dehydrogenase C-terminal" evidence="11">
    <location>
        <begin position="843"/>
        <end position="964"/>
    </location>
</feature>
<keyword evidence="4 8" id="KW-0663">Pyridoxal phosphate</keyword>
<comment type="function">
    <text evidence="2 8">The glycine cleavage system catalyzes the degradation of glycine. The P protein binds the alpha-amino group of glycine through its pyridoxal phosphate cofactor; CO(2) is released and the remaining methylamine moiety is then transferred to the lipoamide cofactor of the H protein.</text>
</comment>
<evidence type="ECO:0000256" key="4">
    <source>
        <dbReference type="ARBA" id="ARBA00022898"/>
    </source>
</evidence>
<dbReference type="InterPro" id="IPR003437">
    <property type="entry name" value="GcvP"/>
</dbReference>
<keyword evidence="13" id="KW-1185">Reference proteome</keyword>
<evidence type="ECO:0000313" key="13">
    <source>
        <dbReference type="Proteomes" id="UP001333818"/>
    </source>
</evidence>
<evidence type="ECO:0000259" key="11">
    <source>
        <dbReference type="Pfam" id="PF21478"/>
    </source>
</evidence>
<dbReference type="HAMAP" id="MF_00711">
    <property type="entry name" value="GcvP"/>
    <property type="match status" value="1"/>
</dbReference>
<organism evidence="12 13">
    <name type="scientific">Tumidithrix elongata BACA0141</name>
    <dbReference type="NCBI Taxonomy" id="2716417"/>
    <lineage>
        <taxon>Bacteria</taxon>
        <taxon>Bacillati</taxon>
        <taxon>Cyanobacteriota</taxon>
        <taxon>Cyanophyceae</taxon>
        <taxon>Pseudanabaenales</taxon>
        <taxon>Pseudanabaenaceae</taxon>
        <taxon>Tumidithrix</taxon>
        <taxon>Tumidithrix elongata</taxon>
    </lineage>
</organism>
<dbReference type="FunFam" id="3.40.640.10:FF:000005">
    <property type="entry name" value="Glycine dehydrogenase (decarboxylating), mitochondrial"/>
    <property type="match status" value="1"/>
</dbReference>
<evidence type="ECO:0000313" key="12">
    <source>
        <dbReference type="EMBL" id="MEE3715145.1"/>
    </source>
</evidence>
<dbReference type="Gene3D" id="3.40.640.10">
    <property type="entry name" value="Type I PLP-dependent aspartate aminotransferase-like (Major domain)"/>
    <property type="match status" value="2"/>
</dbReference>
<dbReference type="FunFam" id="3.40.640.10:FF:000007">
    <property type="entry name" value="glycine dehydrogenase (Decarboxylating), mitochondrial"/>
    <property type="match status" value="1"/>
</dbReference>
<dbReference type="SUPFAM" id="SSF53383">
    <property type="entry name" value="PLP-dependent transferases"/>
    <property type="match status" value="2"/>
</dbReference>
<evidence type="ECO:0000256" key="7">
    <source>
        <dbReference type="ARBA" id="ARBA00049026"/>
    </source>
</evidence>
<dbReference type="NCBIfam" id="NF003346">
    <property type="entry name" value="PRK04366.1"/>
    <property type="match status" value="1"/>
</dbReference>
<sequence>MLESSSTAAADLDLAQALQPLQEPEILTTPSHWHEPISDPIQACLSDDLFAPTDSFIHRHIGSNATEIQEMLSSIGCENLNDLIDKTVPQSIRIKQPLQLGEARGEYELLQSLKAIASKNQVFRSFIGMGYSNCITPPVIQRNILENPGWYTQYTPYQAEIAQGRLEALLNFQTTIIDLTGMEIANASLLDEGTAAAEAMTMIYGLQSSKSKSDRFFVSEACHPQTIAVVATRAKPLGIEVIVGNHASFDFSANSERTVFGALLQYPASDGQIYDYGECIAKIHEAGGLAIVAADILSLTLLKPPGEFGADVVVGSTQRFGVPLGYGGPHAAYFATRETYKRQVPGRMVGVSKDVHGQPALRLALQTREQHIRRDKATSNICTAQVLLAVMASMYAVYHGAEGLKRIASRVHSLAVVLALGLKRLGYAIATDNFFDTVRINLAPDSDRESLQNILKAAENAQINLRVLNSQAIAISLDETTTLKDVRDLWQVFAPTLDRESFTTLLNLENLQLEAKSLGVLSQSFVRTSGYLTHPVFNSYHSETELLRYIHRLQAKDLSLTTSMIPLGSCTMKLNATSEMLPVTWSEFANLHPFAPLAQTQGYQILFQQLEAWLAEITGFAGVSLQPNAGSQGEYAGLLAIRQYHEHRGESHRRVCLIPQSAHGTNPASAVMTGMKVVAIACDGMGNIDVADLKAKAATHGRELAALMITYPSTHGVFEEAIAEICDIVHSYGGQVYMDGANMNAQVGLCRPGDIGADVCHLNLHKTFCIPHGGGGPGMGPICVASHLVPFLPNTLHNPDLQISDPAAINVGAVAAAPWGSASILTISWVYIALMGAKGLKLATEIAILNANYIAHRLAPYYPVLYKGDRGFVAHECILDLREFKTTAGIEVDDIAKRLIDYGFHAPTVSWPVAGTIMVEPTESESKQELDRFCDAMIAIHAEITAIATGTADRQDNVLKNAPHTAESLLADNWQHPYSRQSAAYPAPWTKEHKFWAAVGRIDNAYGDRNFVCSCLPMEAYADVNS</sequence>
<dbReference type="Gene3D" id="3.90.1150.10">
    <property type="entry name" value="Aspartate Aminotransferase, domain 1"/>
    <property type="match status" value="1"/>
</dbReference>
<comment type="subunit">
    <text evidence="6">Homodimer. The glycine cleavage system is composed of four proteins: P, T, L and H.</text>
</comment>
<dbReference type="RefSeq" id="WP_330481567.1">
    <property type="nucleotide sequence ID" value="NZ_JAZBJZ010000001.1"/>
</dbReference>
<dbReference type="GO" id="GO:0005829">
    <property type="term" value="C:cytosol"/>
    <property type="evidence" value="ECO:0007669"/>
    <property type="project" value="TreeGrafter"/>
</dbReference>
<keyword evidence="5 8" id="KW-0560">Oxidoreductase</keyword>
<feature type="domain" description="Glycine cleavage system P-protein N-terminal" evidence="10">
    <location>
        <begin position="539"/>
        <end position="793"/>
    </location>
</feature>
<dbReference type="InterPro" id="IPR049316">
    <property type="entry name" value="GDC-P_C"/>
</dbReference>
<dbReference type="GO" id="GO:0005960">
    <property type="term" value="C:glycine cleavage complex"/>
    <property type="evidence" value="ECO:0007669"/>
    <property type="project" value="TreeGrafter"/>
</dbReference>
<dbReference type="FunFam" id="3.90.1150.10:FF:000025">
    <property type="entry name" value="Glycine cleavage system P protein"/>
    <property type="match status" value="1"/>
</dbReference>
<reference evidence="12" key="1">
    <citation type="submission" date="2024-01" db="EMBL/GenBank/DDBJ databases">
        <title>Bank of Algae and Cyanobacteria of the Azores (BACA) strain genomes.</title>
        <authorList>
            <person name="Luz R."/>
            <person name="Cordeiro R."/>
            <person name="Fonseca A."/>
            <person name="Goncalves V."/>
        </authorList>
    </citation>
    <scope>NUCLEOTIDE SEQUENCE</scope>
    <source>
        <strain evidence="12">BACA0141</strain>
    </source>
</reference>
<dbReference type="Pfam" id="PF02347">
    <property type="entry name" value="GDC-P"/>
    <property type="match status" value="2"/>
</dbReference>
<protein>
    <recommendedName>
        <fullName evidence="8">Glycine dehydrogenase (decarboxylating)</fullName>
        <ecNumber evidence="8">1.4.4.2</ecNumber>
    </recommendedName>
    <alternativeName>
        <fullName evidence="8">Glycine cleavage system P-protein</fullName>
    </alternativeName>
    <alternativeName>
        <fullName evidence="8">Glycine decarboxylase</fullName>
    </alternativeName>
    <alternativeName>
        <fullName evidence="8">Glycine dehydrogenase (aminomethyl-transferring)</fullName>
    </alternativeName>
</protein>
<evidence type="ECO:0000256" key="3">
    <source>
        <dbReference type="ARBA" id="ARBA00010756"/>
    </source>
</evidence>
<evidence type="ECO:0000256" key="2">
    <source>
        <dbReference type="ARBA" id="ARBA00003788"/>
    </source>
</evidence>
<comment type="similarity">
    <text evidence="3 8">Belongs to the GcvP family.</text>
</comment>
<dbReference type="InterPro" id="IPR015422">
    <property type="entry name" value="PyrdxlP-dep_Trfase_small"/>
</dbReference>
<evidence type="ECO:0000256" key="1">
    <source>
        <dbReference type="ARBA" id="ARBA00001933"/>
    </source>
</evidence>
<dbReference type="AlphaFoldDB" id="A0AAW9PPP8"/>